<dbReference type="AlphaFoldDB" id="A0A0F9FQ69"/>
<name>A0A0F9FQ69_9ZZZZ</name>
<gene>
    <name evidence="1" type="ORF">LCGC14_2215720</name>
</gene>
<sequence>PFVAYNSQAYPKFLTRGDVEGDDLDANDTITLRYQEPGGSATTIVTATTDLRTSTAVSGEVEFTTIRPVTLLNNGANTTTPVWKGSVLHATPNPVRKRLFQFEVKIGDNLLQEGGPPSNENARHLRDHLFAAVNERVTLRDRWGGSFTVRVLEVQGLGIRKGEPSDFEVISVTAAEV</sequence>
<organism evidence="1">
    <name type="scientific">marine sediment metagenome</name>
    <dbReference type="NCBI Taxonomy" id="412755"/>
    <lineage>
        <taxon>unclassified sequences</taxon>
        <taxon>metagenomes</taxon>
        <taxon>ecological metagenomes</taxon>
    </lineage>
</organism>
<protein>
    <submittedName>
        <fullName evidence="1">Uncharacterized protein</fullName>
    </submittedName>
</protein>
<accession>A0A0F9FQ69</accession>
<reference evidence="1" key="1">
    <citation type="journal article" date="2015" name="Nature">
        <title>Complex archaea that bridge the gap between prokaryotes and eukaryotes.</title>
        <authorList>
            <person name="Spang A."/>
            <person name="Saw J.H."/>
            <person name="Jorgensen S.L."/>
            <person name="Zaremba-Niedzwiedzka K."/>
            <person name="Martijn J."/>
            <person name="Lind A.E."/>
            <person name="van Eijk R."/>
            <person name="Schleper C."/>
            <person name="Guy L."/>
            <person name="Ettema T.J."/>
        </authorList>
    </citation>
    <scope>NUCLEOTIDE SEQUENCE</scope>
</reference>
<dbReference type="EMBL" id="LAZR01029501">
    <property type="protein sequence ID" value="KKL59405.1"/>
    <property type="molecule type" value="Genomic_DNA"/>
</dbReference>
<proteinExistence type="predicted"/>
<feature type="non-terminal residue" evidence="1">
    <location>
        <position position="1"/>
    </location>
</feature>
<comment type="caution">
    <text evidence="1">The sequence shown here is derived from an EMBL/GenBank/DDBJ whole genome shotgun (WGS) entry which is preliminary data.</text>
</comment>
<evidence type="ECO:0000313" key="1">
    <source>
        <dbReference type="EMBL" id="KKL59405.1"/>
    </source>
</evidence>